<feature type="transmembrane region" description="Helical" evidence="1">
    <location>
        <begin position="20"/>
        <end position="37"/>
    </location>
</feature>
<dbReference type="PROSITE" id="PS51257">
    <property type="entry name" value="PROKAR_LIPOPROTEIN"/>
    <property type="match status" value="1"/>
</dbReference>
<dbReference type="AlphaFoldDB" id="A0A0X8JMW0"/>
<name>A0A0X8JMW0_9BACT</name>
<evidence type="ECO:0000313" key="3">
    <source>
        <dbReference type="Proteomes" id="UP000063964"/>
    </source>
</evidence>
<keyword evidence="1" id="KW-0812">Transmembrane</keyword>
<accession>A0A0X8JMW0</accession>
<dbReference type="Proteomes" id="UP000063964">
    <property type="component" value="Chromosome"/>
</dbReference>
<sequence>MRGTYLAFHHVQGDTMNMRIFWIFVLVFAVGGCATDNHDIYMHGVRYHDDAKVELSALEEAVTPLSLPGRPLKALMLPFAVRHEAGIRWEIGREAADIFRRIWLAEEVFSVLEYNATEAWPGLDTALAQARTKGADILVTGNVSHFFEGSGTGRTAVGVTVEAYWVSSAELIWSAAQAGVMDGGLDKDFVIVRTTRRLPQHPTYAVIRELARSMGRALASYCG</sequence>
<dbReference type="STRING" id="888061.AXF15_00035"/>
<protein>
    <submittedName>
        <fullName evidence="2">Uncharacterized protein</fullName>
    </submittedName>
</protein>
<gene>
    <name evidence="2" type="ORF">AXF15_00035</name>
</gene>
<proteinExistence type="predicted"/>
<keyword evidence="3" id="KW-1185">Reference proteome</keyword>
<evidence type="ECO:0000313" key="2">
    <source>
        <dbReference type="EMBL" id="AMD91659.1"/>
    </source>
</evidence>
<organism evidence="2 3">
    <name type="scientific">Desulfomicrobium orale DSM 12838</name>
    <dbReference type="NCBI Taxonomy" id="888061"/>
    <lineage>
        <taxon>Bacteria</taxon>
        <taxon>Pseudomonadati</taxon>
        <taxon>Thermodesulfobacteriota</taxon>
        <taxon>Desulfovibrionia</taxon>
        <taxon>Desulfovibrionales</taxon>
        <taxon>Desulfomicrobiaceae</taxon>
        <taxon>Desulfomicrobium</taxon>
    </lineage>
</organism>
<evidence type="ECO:0000256" key="1">
    <source>
        <dbReference type="SAM" id="Phobius"/>
    </source>
</evidence>
<reference evidence="3" key="1">
    <citation type="submission" date="2016-02" db="EMBL/GenBank/DDBJ databases">
        <authorList>
            <person name="Holder M.E."/>
            <person name="Ajami N.J."/>
            <person name="Petrosino J.F."/>
        </authorList>
    </citation>
    <scope>NUCLEOTIDE SEQUENCE [LARGE SCALE GENOMIC DNA]</scope>
    <source>
        <strain evidence="3">DSM 12838</strain>
    </source>
</reference>
<keyword evidence="1" id="KW-1133">Transmembrane helix</keyword>
<dbReference type="EMBL" id="CP014230">
    <property type="protein sequence ID" value="AMD91659.1"/>
    <property type="molecule type" value="Genomic_DNA"/>
</dbReference>
<dbReference type="KEGG" id="doa:AXF15_00035"/>
<keyword evidence="1" id="KW-0472">Membrane</keyword>